<comment type="caution">
    <text evidence="1">The sequence shown here is derived from an EMBL/GenBank/DDBJ whole genome shotgun (WGS) entry which is preliminary data.</text>
</comment>
<dbReference type="InterPro" id="IPR003673">
    <property type="entry name" value="CoA-Trfase_fam_III"/>
</dbReference>
<dbReference type="Proteomes" id="UP000318405">
    <property type="component" value="Unassembled WGS sequence"/>
</dbReference>
<dbReference type="InterPro" id="IPR044855">
    <property type="entry name" value="CoA-Trfase_III_dom3_sf"/>
</dbReference>
<reference evidence="1 2" key="1">
    <citation type="submission" date="2019-07" db="EMBL/GenBank/DDBJ databases">
        <title>Qingshengfaniella alkalisoli gen. nov., sp. nov., isolated from saline soil.</title>
        <authorList>
            <person name="Xu L."/>
            <person name="Huang X.-X."/>
            <person name="Sun J.-Q."/>
        </authorList>
    </citation>
    <scope>NUCLEOTIDE SEQUENCE [LARGE SCALE GENOMIC DNA]</scope>
    <source>
        <strain evidence="1 2">DSM 27279</strain>
    </source>
</reference>
<dbReference type="PANTHER" id="PTHR48228:SF5">
    <property type="entry name" value="ALPHA-METHYLACYL-COA RACEMASE"/>
    <property type="match status" value="1"/>
</dbReference>
<dbReference type="GO" id="GO:0016740">
    <property type="term" value="F:transferase activity"/>
    <property type="evidence" value="ECO:0007669"/>
    <property type="project" value="UniProtKB-KW"/>
</dbReference>
<gene>
    <name evidence="1" type="ORF">FOZ76_00975</name>
</gene>
<protein>
    <submittedName>
        <fullName evidence="1">CoA transferase</fullName>
    </submittedName>
</protein>
<dbReference type="PANTHER" id="PTHR48228">
    <property type="entry name" value="SUCCINYL-COA--D-CITRAMALATE COA-TRANSFERASE"/>
    <property type="match status" value="1"/>
</dbReference>
<dbReference type="RefSeq" id="WP_143946254.1">
    <property type="nucleotide sequence ID" value="NZ_BAABMB010000001.1"/>
</dbReference>
<dbReference type="EMBL" id="VLTJ01000002">
    <property type="protein sequence ID" value="TSH98976.1"/>
    <property type="molecule type" value="Genomic_DNA"/>
</dbReference>
<keyword evidence="2" id="KW-1185">Reference proteome</keyword>
<evidence type="ECO:0000313" key="2">
    <source>
        <dbReference type="Proteomes" id="UP000318405"/>
    </source>
</evidence>
<name>A0A556B1A7_9BURK</name>
<dbReference type="OrthoDB" id="5294844at2"/>
<proteinExistence type="predicted"/>
<dbReference type="InterPro" id="IPR023606">
    <property type="entry name" value="CoA-Trfase_III_dom_1_sf"/>
</dbReference>
<organism evidence="1 2">
    <name type="scientific">Verticiella sediminum</name>
    <dbReference type="NCBI Taxonomy" id="1247510"/>
    <lineage>
        <taxon>Bacteria</taxon>
        <taxon>Pseudomonadati</taxon>
        <taxon>Pseudomonadota</taxon>
        <taxon>Betaproteobacteria</taxon>
        <taxon>Burkholderiales</taxon>
        <taxon>Alcaligenaceae</taxon>
        <taxon>Verticiella</taxon>
    </lineage>
</organism>
<evidence type="ECO:0000313" key="1">
    <source>
        <dbReference type="EMBL" id="TSH98976.1"/>
    </source>
</evidence>
<dbReference type="AlphaFoldDB" id="A0A556B1A7"/>
<dbReference type="Gene3D" id="3.30.1540.10">
    <property type="entry name" value="formyl-coa transferase, domain 3"/>
    <property type="match status" value="1"/>
</dbReference>
<accession>A0A556B1A7</accession>
<sequence>MKDTPSSADRGEEPGTVALKPLRGMRVVEFHAKGPVPLCTMMLADMGAEVVQVEREVAGKRGDPRWRYTDRAKSALSLNLKQDADRARAQDLIASADVLVEGFRPGAMERLGLGPADCMAVNPRLVYARITGWGQDGPRSQLAGHDINYLAATGALDAIGTADSGPVPPLNLLADFAGGSLQAAYGICAALLERERSGRGCVIDISMAEGVLSLMTSLFAIRARGDWQGGRGGNFLDGGAPWYGVYETRDGRHIAVGAMEPVFREAFFTTIGLPAEFARDSEDPASWPRIREEVAAIVRTRSRDEWTREFAGVDACVTPVSTMDEALSDAAFLARSAFVEETGHDGHLRPAPGLRLRAFTAV</sequence>
<dbReference type="InterPro" id="IPR050509">
    <property type="entry name" value="CoA-transferase_III"/>
</dbReference>
<dbReference type="Gene3D" id="3.40.50.10540">
    <property type="entry name" value="Crotonobetainyl-coa:carnitine coa-transferase, domain 1"/>
    <property type="match status" value="1"/>
</dbReference>
<keyword evidence="1" id="KW-0808">Transferase</keyword>
<dbReference type="Pfam" id="PF02515">
    <property type="entry name" value="CoA_transf_3"/>
    <property type="match status" value="1"/>
</dbReference>
<dbReference type="SUPFAM" id="SSF89796">
    <property type="entry name" value="CoA-transferase family III (CaiB/BaiF)"/>
    <property type="match status" value="1"/>
</dbReference>